<comment type="similarity">
    <text evidence="2">Belongs to the caulimoviridae viroplasmin family.</text>
</comment>
<protein>
    <recommendedName>
        <fullName evidence="3">Transactivator/viroplasmin protein</fullName>
    </recommendedName>
    <alternativeName>
        <fullName evidence="6">Inclusion body matrix protein</fullName>
    </alternativeName>
</protein>
<evidence type="ECO:0000256" key="4">
    <source>
        <dbReference type="ARBA" id="ARBA00022845"/>
    </source>
</evidence>
<feature type="region of interest" description="Disordered" evidence="7">
    <location>
        <begin position="492"/>
        <end position="517"/>
    </location>
</feature>
<dbReference type="InterPro" id="IPR037056">
    <property type="entry name" value="RNase_H1_N_sf"/>
</dbReference>
<accession>A0AA96C4S2</accession>
<evidence type="ECO:0000256" key="3">
    <source>
        <dbReference type="ARBA" id="ARBA00017800"/>
    </source>
</evidence>
<dbReference type="InterPro" id="IPR011320">
    <property type="entry name" value="RNase_H1_N"/>
</dbReference>
<name>A0AA96C4S2_9VIRU</name>
<dbReference type="GO" id="GO:0030430">
    <property type="term" value="C:host cell cytoplasm"/>
    <property type="evidence" value="ECO:0007669"/>
    <property type="project" value="UniProtKB-SubCell"/>
</dbReference>
<proteinExistence type="inferred from homology"/>
<feature type="compositionally biased region" description="Polar residues" evidence="7">
    <location>
        <begin position="85"/>
        <end position="114"/>
    </location>
</feature>
<dbReference type="EMBL" id="OR208178">
    <property type="protein sequence ID" value="WNH14474.1"/>
    <property type="molecule type" value="Genomic_DNA"/>
</dbReference>
<evidence type="ECO:0000259" key="8">
    <source>
        <dbReference type="Pfam" id="PF01693"/>
    </source>
</evidence>
<evidence type="ECO:0000256" key="6">
    <source>
        <dbReference type="ARBA" id="ARBA00030758"/>
    </source>
</evidence>
<dbReference type="Gene3D" id="3.40.970.10">
    <property type="entry name" value="Ribonuclease H1, N-terminal domain"/>
    <property type="match status" value="1"/>
</dbReference>
<organism evidence="9">
    <name type="scientific">Physostegia virginiana caulimovirus 1</name>
    <dbReference type="NCBI Taxonomy" id="3075963"/>
    <lineage>
        <taxon>Viruses</taxon>
        <taxon>Riboviria</taxon>
        <taxon>Pararnavirae</taxon>
        <taxon>Artverviricota</taxon>
        <taxon>Revtraviricetes</taxon>
        <taxon>Ortervirales</taxon>
        <taxon>Caulimoviridae</taxon>
        <taxon>Caulimovirus</taxon>
    </lineage>
</organism>
<evidence type="ECO:0000313" key="9">
    <source>
        <dbReference type="EMBL" id="WNH14474.1"/>
    </source>
</evidence>
<sequence>MEHISQIEKQLLEAESQQKTMFQQLAQNVSVIFDKTRVGTPYDSVSDPETACLLQNIREISRKIDDLKLLQTAVERVNSELCPESSRQSESSPKQTALGKDTSNPLKDNSFPKTVTEVQTSTTLVKPSDFSLRPNGFMGKPMPKNLNSRLVDSHESDQGIQIPYLAKDYYVVFNGPFAGIYSNWPAAKQATNNISGVIHKKYKGLIEARTAADSYCKKNSVAKLEFIPEAEALQPKQPKRKTPAAILPSSLKKEADTPDVYITMEDFMNVYKAARGTNQEDFHLGHFFTTEKKNLSFYNFCEHSDPEMIRDAFYCGLINTIYPGHNLLEISLLPKEIRKSVKNFRTKCLKDTSKKIFLKFHSTIPRWGSTGEQVYWPHHLINMGIRSGEEPYQPSKKMEAKLEVQDLEELAVYRVQSFLDKAFDFKQEQKIFVNLIWNRVLITTKSHQPLTTNHVEMILLYQKHCRNHYNFGPHHPLICKNIEKKSVEYSCDSCTKGKKPKKDGRVEDSPTPSTSSS</sequence>
<dbReference type="Pfam" id="PF01693">
    <property type="entry name" value="Cauli_VI"/>
    <property type="match status" value="1"/>
</dbReference>
<feature type="domain" description="Ribonuclease H1 N-terminal" evidence="8">
    <location>
        <begin position="169"/>
        <end position="209"/>
    </location>
</feature>
<evidence type="ECO:0000256" key="7">
    <source>
        <dbReference type="SAM" id="MobiDB-lite"/>
    </source>
</evidence>
<dbReference type="InterPro" id="IPR009027">
    <property type="entry name" value="Ribosomal_bL9/RNase_H1_N"/>
</dbReference>
<dbReference type="SUPFAM" id="SSF55658">
    <property type="entry name" value="L9 N-domain-like"/>
    <property type="match status" value="1"/>
</dbReference>
<evidence type="ECO:0000256" key="5">
    <source>
        <dbReference type="ARBA" id="ARBA00023200"/>
    </source>
</evidence>
<evidence type="ECO:0000256" key="1">
    <source>
        <dbReference type="ARBA" id="ARBA00004192"/>
    </source>
</evidence>
<gene>
    <name evidence="9" type="primary">orf6</name>
</gene>
<comment type="subcellular location">
    <subcellularLocation>
        <location evidence="1">Host cytoplasm</location>
    </subcellularLocation>
</comment>
<keyword evidence="4" id="KW-0810">Translation regulation</keyword>
<feature type="region of interest" description="Disordered" evidence="7">
    <location>
        <begin position="79"/>
        <end position="114"/>
    </location>
</feature>
<reference evidence="9" key="1">
    <citation type="submission" date="2023-06" db="EMBL/GenBank/DDBJ databases">
        <title>Identification of viral pathogens in a Physostegia virginiana plant by high-throughput sequencing.</title>
        <authorList>
            <person name="Dong J."/>
            <person name="Fu S."/>
            <person name="Chen Y."/>
            <person name="Cao M."/>
            <person name="Zhou X."/>
            <person name="Wu J."/>
        </authorList>
    </citation>
    <scope>NUCLEOTIDE SEQUENCE</scope>
</reference>
<evidence type="ECO:0000256" key="2">
    <source>
        <dbReference type="ARBA" id="ARBA00008884"/>
    </source>
</evidence>
<keyword evidence="5" id="KW-1035">Host cytoplasm</keyword>